<evidence type="ECO:0000313" key="1">
    <source>
        <dbReference type="EMBL" id="SEN86998.1"/>
    </source>
</evidence>
<dbReference type="RefSeq" id="WP_091495303.1">
    <property type="nucleotide sequence ID" value="NZ_FODJ01000002.1"/>
</dbReference>
<dbReference type="STRING" id="872970.SAMN04488134_102146"/>
<name>A0A1H8K3M0_9BACI</name>
<sequence>MSTHEKWVIYSAGDTQFCFNIHVVSRLEQQLRNEGKSYRTIYYRNNEPVRYAAGLGYKVMSRKEEATIVASVQFD</sequence>
<dbReference type="EMBL" id="FODJ01000002">
    <property type="protein sequence ID" value="SEN86998.1"/>
    <property type="molecule type" value="Genomic_DNA"/>
</dbReference>
<keyword evidence="2" id="KW-1185">Reference proteome</keyword>
<protein>
    <submittedName>
        <fullName evidence="1">Uncharacterized protein</fullName>
    </submittedName>
</protein>
<accession>A0A1H8K3M0</accession>
<dbReference type="AlphaFoldDB" id="A0A1H8K3M0"/>
<gene>
    <name evidence="1" type="ORF">SAMN04488134_102146</name>
</gene>
<proteinExistence type="predicted"/>
<reference evidence="1 2" key="1">
    <citation type="submission" date="2016-10" db="EMBL/GenBank/DDBJ databases">
        <authorList>
            <person name="de Groot N.N."/>
        </authorList>
    </citation>
    <scope>NUCLEOTIDE SEQUENCE [LARGE SCALE GENOMIC DNA]</scope>
    <source>
        <strain evidence="1 2">CGMCC 1.10434</strain>
    </source>
</reference>
<dbReference type="Proteomes" id="UP000199300">
    <property type="component" value="Unassembled WGS sequence"/>
</dbReference>
<dbReference type="OrthoDB" id="2971950at2"/>
<organism evidence="1 2">
    <name type="scientific">Amphibacillus marinus</name>
    <dbReference type="NCBI Taxonomy" id="872970"/>
    <lineage>
        <taxon>Bacteria</taxon>
        <taxon>Bacillati</taxon>
        <taxon>Bacillota</taxon>
        <taxon>Bacilli</taxon>
        <taxon>Bacillales</taxon>
        <taxon>Bacillaceae</taxon>
        <taxon>Amphibacillus</taxon>
    </lineage>
</organism>
<evidence type="ECO:0000313" key="2">
    <source>
        <dbReference type="Proteomes" id="UP000199300"/>
    </source>
</evidence>